<keyword evidence="1" id="KW-0472">Membrane</keyword>
<evidence type="ECO:0000313" key="2">
    <source>
        <dbReference type="EMBL" id="PQJ73945.1"/>
    </source>
</evidence>
<keyword evidence="3" id="KW-1185">Reference proteome</keyword>
<feature type="transmembrane region" description="Helical" evidence="1">
    <location>
        <begin position="12"/>
        <end position="33"/>
    </location>
</feature>
<keyword evidence="1" id="KW-0812">Transmembrane</keyword>
<reference evidence="2 3" key="1">
    <citation type="submission" date="2016-12" db="EMBL/GenBank/DDBJ databases">
        <title>Trade-off between light-utilization and light-protection in marine flavobacteria.</title>
        <authorList>
            <person name="Kumagai Y."/>
            <person name="Yoshizawa S."/>
            <person name="Kogure K."/>
            <person name="Iwasaki W."/>
        </authorList>
    </citation>
    <scope>NUCLEOTIDE SEQUENCE [LARGE SCALE GENOMIC DNA]</scope>
    <source>
        <strain evidence="2 3">KCTC 22729</strain>
    </source>
</reference>
<dbReference type="EMBL" id="MSCL01000001">
    <property type="protein sequence ID" value="PQJ73945.1"/>
    <property type="molecule type" value="Genomic_DNA"/>
</dbReference>
<sequence>MSIDINLLRKGLIRLAILVILFIVTPIITTMGFKGIEKFTESPQLYVSYFLIFLGLSGIIFTIYFAFKAFSILKKAFFNEI</sequence>
<comment type="caution">
    <text evidence="2">The sequence shown here is derived from an EMBL/GenBank/DDBJ whole genome shotgun (WGS) entry which is preliminary data.</text>
</comment>
<accession>A0A2S7W8I0</accession>
<protein>
    <submittedName>
        <fullName evidence="2">Uncharacterized protein</fullName>
    </submittedName>
</protein>
<dbReference type="Proteomes" id="UP000237608">
    <property type="component" value="Unassembled WGS sequence"/>
</dbReference>
<dbReference type="OrthoDB" id="1202970at2"/>
<proteinExistence type="predicted"/>
<evidence type="ECO:0000256" key="1">
    <source>
        <dbReference type="SAM" id="Phobius"/>
    </source>
</evidence>
<dbReference type="RefSeq" id="WP_105045095.1">
    <property type="nucleotide sequence ID" value="NZ_CP150662.1"/>
</dbReference>
<keyword evidence="1" id="KW-1133">Transmembrane helix</keyword>
<feature type="transmembrane region" description="Helical" evidence="1">
    <location>
        <begin position="45"/>
        <end position="67"/>
    </location>
</feature>
<organism evidence="2 3">
    <name type="scientific">Polaribacter gangjinensis</name>
    <dbReference type="NCBI Taxonomy" id="574710"/>
    <lineage>
        <taxon>Bacteria</taxon>
        <taxon>Pseudomonadati</taxon>
        <taxon>Bacteroidota</taxon>
        <taxon>Flavobacteriia</taxon>
        <taxon>Flavobacteriales</taxon>
        <taxon>Flavobacteriaceae</taxon>
    </lineage>
</organism>
<name>A0A2S7W8I0_9FLAO</name>
<evidence type="ECO:0000313" key="3">
    <source>
        <dbReference type="Proteomes" id="UP000237608"/>
    </source>
</evidence>
<dbReference type="InterPro" id="IPR046077">
    <property type="entry name" value="DUF6095"/>
</dbReference>
<gene>
    <name evidence="2" type="ORF">BTO13_01010</name>
</gene>
<dbReference type="Pfam" id="PF19589">
    <property type="entry name" value="DUF6095"/>
    <property type="match status" value="1"/>
</dbReference>
<dbReference type="AlphaFoldDB" id="A0A2S7W8I0"/>